<dbReference type="EMBL" id="JAMYWD010000003">
    <property type="protein sequence ID" value="KAJ4976436.1"/>
    <property type="molecule type" value="Genomic_DNA"/>
</dbReference>
<evidence type="ECO:0000313" key="2">
    <source>
        <dbReference type="EMBL" id="KAJ4976436.1"/>
    </source>
</evidence>
<gene>
    <name evidence="2" type="ORF">NE237_001542</name>
</gene>
<dbReference type="OrthoDB" id="1103541at2759"/>
<feature type="compositionally biased region" description="Polar residues" evidence="1">
    <location>
        <begin position="98"/>
        <end position="108"/>
    </location>
</feature>
<feature type="region of interest" description="Disordered" evidence="1">
    <location>
        <begin position="78"/>
        <end position="108"/>
    </location>
</feature>
<dbReference type="Proteomes" id="UP001141806">
    <property type="component" value="Unassembled WGS sequence"/>
</dbReference>
<protein>
    <submittedName>
        <fullName evidence="2">Uncharacterized protein</fullName>
    </submittedName>
</protein>
<proteinExistence type="predicted"/>
<keyword evidence="3" id="KW-1185">Reference proteome</keyword>
<sequence length="108" mass="12098">MVVTTQVHIYQSRLAALLLPSSHLTRVDMNLNRLWSCLLLGFLLLSMTPKIDALRKSLGFVSLSATDHQQQVFQPSIGAEVPIGQPREVESEKRKVPTGSNPLHNRRL</sequence>
<comment type="caution">
    <text evidence="2">The sequence shown here is derived from an EMBL/GenBank/DDBJ whole genome shotgun (WGS) entry which is preliminary data.</text>
</comment>
<dbReference type="AlphaFoldDB" id="A0A9Q0KTJ1"/>
<reference evidence="2" key="1">
    <citation type="journal article" date="2023" name="Plant J.">
        <title>The genome of the king protea, Protea cynaroides.</title>
        <authorList>
            <person name="Chang J."/>
            <person name="Duong T.A."/>
            <person name="Schoeman C."/>
            <person name="Ma X."/>
            <person name="Roodt D."/>
            <person name="Barker N."/>
            <person name="Li Z."/>
            <person name="Van de Peer Y."/>
            <person name="Mizrachi E."/>
        </authorList>
    </citation>
    <scope>NUCLEOTIDE SEQUENCE</scope>
    <source>
        <tissue evidence="2">Young leaves</tissue>
    </source>
</reference>
<accession>A0A9Q0KTJ1</accession>
<evidence type="ECO:0000256" key="1">
    <source>
        <dbReference type="SAM" id="MobiDB-lite"/>
    </source>
</evidence>
<evidence type="ECO:0000313" key="3">
    <source>
        <dbReference type="Proteomes" id="UP001141806"/>
    </source>
</evidence>
<organism evidence="2 3">
    <name type="scientific">Protea cynaroides</name>
    <dbReference type="NCBI Taxonomy" id="273540"/>
    <lineage>
        <taxon>Eukaryota</taxon>
        <taxon>Viridiplantae</taxon>
        <taxon>Streptophyta</taxon>
        <taxon>Embryophyta</taxon>
        <taxon>Tracheophyta</taxon>
        <taxon>Spermatophyta</taxon>
        <taxon>Magnoliopsida</taxon>
        <taxon>Proteales</taxon>
        <taxon>Proteaceae</taxon>
        <taxon>Protea</taxon>
    </lineage>
</organism>
<name>A0A9Q0KTJ1_9MAGN</name>